<proteinExistence type="inferred from homology"/>
<feature type="domain" description="Anthranilate synthase component I N-terminal" evidence="17">
    <location>
        <begin position="41"/>
        <end position="181"/>
    </location>
</feature>
<dbReference type="Gene3D" id="3.60.120.10">
    <property type="entry name" value="Anthranilate synthase"/>
    <property type="match status" value="1"/>
</dbReference>
<keyword evidence="11 15" id="KW-0057">Aromatic amino acid biosynthesis</keyword>
<evidence type="ECO:0000256" key="5">
    <source>
        <dbReference type="ARBA" id="ARBA00012266"/>
    </source>
</evidence>
<dbReference type="NCBIfam" id="TIGR00564">
    <property type="entry name" value="trpE_most"/>
    <property type="match status" value="1"/>
</dbReference>
<reference evidence="18 19" key="1">
    <citation type="submission" date="2020-03" db="EMBL/GenBank/DDBJ databases">
        <title>Sequencing the genomes of 1000 actinobacteria strains.</title>
        <authorList>
            <person name="Klenk H.-P."/>
        </authorList>
    </citation>
    <scope>NUCLEOTIDE SEQUENCE [LARGE SCALE GENOMIC DNA]</scope>
    <source>
        <strain evidence="18 19">DSM 45668</strain>
    </source>
</reference>
<name>A0ABX0SVG0_9PSEU</name>
<comment type="similarity">
    <text evidence="3 15">Belongs to the anthranilate synthase component I family.</text>
</comment>
<sequence>MVSANPTDGGLGSVSPARDEFRALAEGRRVIPVVRRLLADGETPVGVYRKLAADRPGTFLFESAENGQSWSRWSFIGVRSPATLTVRDGQAVWEGAPPVGLPSGGDPLTVLRETVAALHTEPLPGMPPLTGGMVGYLGYDAVRWLEKLPELAEKDLDIPELTMLLATDLAAMDHHEGTVTLIANAVNWDDSPERVDAAYDDALRRLAEMTERLGAAAPATAAVFERPAPEFERRRTQADYYAAVEKAVEAIKAGEAFQVVPSQRFEIATQADALDIYRVLRTSNPSPYMYLLRLDGFDIVGSSPESLVTVRDGRATTHPIAGTRWRGADPEEDAQLAKDLLADEKERAEHLMLVDLGRNDLGKVCKPGTVRVVDFFAIERYSHVMHIVSTVTGELAEDKTAFDAVAACFPAGTLSGAPKVRAMELIEELEPTRRGLYGGVVGYLDFAGDADTAIAIRTALIRDGVAYVQAGGGVVADSVPEYEDNECLNKARTVLSAVAAAQTMVPPRKLDPADDAASIQ</sequence>
<evidence type="ECO:0000256" key="1">
    <source>
        <dbReference type="ARBA" id="ARBA00001946"/>
    </source>
</evidence>
<keyword evidence="19" id="KW-1185">Reference proteome</keyword>
<evidence type="ECO:0000256" key="4">
    <source>
        <dbReference type="ARBA" id="ARBA00011575"/>
    </source>
</evidence>
<dbReference type="PRINTS" id="PR00095">
    <property type="entry name" value="ANTSNTHASEI"/>
</dbReference>
<protein>
    <recommendedName>
        <fullName evidence="6 15">Anthranilate synthase component 1</fullName>
        <ecNumber evidence="5 15">4.1.3.27</ecNumber>
    </recommendedName>
</protein>
<comment type="pathway">
    <text evidence="2 15">Amino-acid biosynthesis; L-tryptophan biosynthesis; L-tryptophan from chorismate: step 1/5.</text>
</comment>
<evidence type="ECO:0000313" key="18">
    <source>
        <dbReference type="EMBL" id="NIH79326.1"/>
    </source>
</evidence>
<feature type="domain" description="Chorismate-utilising enzyme C-terminal" evidence="16">
    <location>
        <begin position="237"/>
        <end position="490"/>
    </location>
</feature>
<comment type="caution">
    <text evidence="18">The sequence shown here is derived from an EMBL/GenBank/DDBJ whole genome shotgun (WGS) entry which is preliminary data.</text>
</comment>
<evidence type="ECO:0000256" key="6">
    <source>
        <dbReference type="ARBA" id="ARBA00020653"/>
    </source>
</evidence>
<dbReference type="RefSeq" id="WP_167112442.1">
    <property type="nucleotide sequence ID" value="NZ_JAANOU010000001.1"/>
</dbReference>
<evidence type="ECO:0000259" key="17">
    <source>
        <dbReference type="Pfam" id="PF04715"/>
    </source>
</evidence>
<comment type="cofactor">
    <cofactor evidence="1 15">
        <name>Mg(2+)</name>
        <dbReference type="ChEBI" id="CHEBI:18420"/>
    </cofactor>
</comment>
<dbReference type="Pfam" id="PF00425">
    <property type="entry name" value="Chorismate_bind"/>
    <property type="match status" value="1"/>
</dbReference>
<dbReference type="PANTHER" id="PTHR11236">
    <property type="entry name" value="AMINOBENZOATE/ANTHRANILATE SYNTHASE"/>
    <property type="match status" value="1"/>
</dbReference>
<dbReference type="Proteomes" id="UP000754495">
    <property type="component" value="Unassembled WGS sequence"/>
</dbReference>
<keyword evidence="10 15" id="KW-0460">Magnesium</keyword>
<evidence type="ECO:0000259" key="16">
    <source>
        <dbReference type="Pfam" id="PF00425"/>
    </source>
</evidence>
<dbReference type="Pfam" id="PF04715">
    <property type="entry name" value="Anth_synt_I_N"/>
    <property type="match status" value="1"/>
</dbReference>
<gene>
    <name evidence="15" type="primary">trpE</name>
    <name evidence="18" type="ORF">FHX46_001856</name>
</gene>
<keyword evidence="9 15" id="KW-0822">Tryptophan biosynthesis</keyword>
<evidence type="ECO:0000256" key="8">
    <source>
        <dbReference type="ARBA" id="ARBA00022723"/>
    </source>
</evidence>
<evidence type="ECO:0000256" key="7">
    <source>
        <dbReference type="ARBA" id="ARBA00022605"/>
    </source>
</evidence>
<dbReference type="InterPro" id="IPR005801">
    <property type="entry name" value="ADC_synthase"/>
</dbReference>
<dbReference type="InterPro" id="IPR015890">
    <property type="entry name" value="Chorismate_C"/>
</dbReference>
<keyword evidence="12 15" id="KW-0456">Lyase</keyword>
<dbReference type="InterPro" id="IPR006805">
    <property type="entry name" value="Anth_synth_I_N"/>
</dbReference>
<dbReference type="EC" id="4.1.3.27" evidence="5 15"/>
<organism evidence="18 19">
    <name type="scientific">Amycolatopsis viridis</name>
    <dbReference type="NCBI Taxonomy" id="185678"/>
    <lineage>
        <taxon>Bacteria</taxon>
        <taxon>Bacillati</taxon>
        <taxon>Actinomycetota</taxon>
        <taxon>Actinomycetes</taxon>
        <taxon>Pseudonocardiales</taxon>
        <taxon>Pseudonocardiaceae</taxon>
        <taxon>Amycolatopsis</taxon>
    </lineage>
</organism>
<accession>A0ABX0SVG0</accession>
<keyword evidence="7 15" id="KW-0028">Amino-acid biosynthesis</keyword>
<evidence type="ECO:0000256" key="10">
    <source>
        <dbReference type="ARBA" id="ARBA00022842"/>
    </source>
</evidence>
<evidence type="ECO:0000256" key="15">
    <source>
        <dbReference type="RuleBase" id="RU364045"/>
    </source>
</evidence>
<evidence type="ECO:0000256" key="2">
    <source>
        <dbReference type="ARBA" id="ARBA00004873"/>
    </source>
</evidence>
<keyword evidence="8 15" id="KW-0479">Metal-binding</keyword>
<dbReference type="NCBIfam" id="NF010086">
    <property type="entry name" value="PRK13571.1"/>
    <property type="match status" value="1"/>
</dbReference>
<evidence type="ECO:0000256" key="12">
    <source>
        <dbReference type="ARBA" id="ARBA00023239"/>
    </source>
</evidence>
<evidence type="ECO:0000313" key="19">
    <source>
        <dbReference type="Proteomes" id="UP000754495"/>
    </source>
</evidence>
<comment type="function">
    <text evidence="13 15">Part of a heterotetrameric complex that catalyzes the two-step biosynthesis of anthranilate, an intermediate in the biosynthesis of L-tryptophan. In the first step, the glutamine-binding beta subunit (TrpG) of anthranilate synthase (AS) provides the glutamine amidotransferase activity which generates ammonia as a substrate that, along with chorismate, is used in the second step, catalyzed by the large alpha subunit of AS (TrpE) to produce anthranilate. In the absence of TrpG, TrpE can synthesize anthranilate directly from chorismate and high concentrations of ammonia.</text>
</comment>
<evidence type="ECO:0000256" key="9">
    <source>
        <dbReference type="ARBA" id="ARBA00022822"/>
    </source>
</evidence>
<evidence type="ECO:0000256" key="14">
    <source>
        <dbReference type="ARBA" id="ARBA00047683"/>
    </source>
</evidence>
<dbReference type="GO" id="GO:0004049">
    <property type="term" value="F:anthranilate synthase activity"/>
    <property type="evidence" value="ECO:0007669"/>
    <property type="project" value="UniProtKB-EC"/>
</dbReference>
<evidence type="ECO:0000256" key="11">
    <source>
        <dbReference type="ARBA" id="ARBA00023141"/>
    </source>
</evidence>
<comment type="subunit">
    <text evidence="4 15">Heterotetramer consisting of two non-identical subunits: a beta subunit (TrpG) and a large alpha subunit (TrpE).</text>
</comment>
<dbReference type="EMBL" id="JAANOU010000001">
    <property type="protein sequence ID" value="NIH79326.1"/>
    <property type="molecule type" value="Genomic_DNA"/>
</dbReference>
<comment type="catalytic activity">
    <reaction evidence="14 15">
        <text>chorismate + L-glutamine = anthranilate + pyruvate + L-glutamate + H(+)</text>
        <dbReference type="Rhea" id="RHEA:21732"/>
        <dbReference type="ChEBI" id="CHEBI:15361"/>
        <dbReference type="ChEBI" id="CHEBI:15378"/>
        <dbReference type="ChEBI" id="CHEBI:16567"/>
        <dbReference type="ChEBI" id="CHEBI:29748"/>
        <dbReference type="ChEBI" id="CHEBI:29985"/>
        <dbReference type="ChEBI" id="CHEBI:58359"/>
        <dbReference type="EC" id="4.1.3.27"/>
    </reaction>
</comment>
<dbReference type="InterPro" id="IPR019999">
    <property type="entry name" value="Anth_synth_I-like"/>
</dbReference>
<evidence type="ECO:0000256" key="3">
    <source>
        <dbReference type="ARBA" id="ARBA00009562"/>
    </source>
</evidence>
<dbReference type="InterPro" id="IPR005256">
    <property type="entry name" value="Anth_synth_I_PabB"/>
</dbReference>
<dbReference type="PANTHER" id="PTHR11236:SF46">
    <property type="entry name" value="ANTHRANILATE SYNTHASE COMPONENT 1"/>
    <property type="match status" value="1"/>
</dbReference>
<dbReference type="SUPFAM" id="SSF56322">
    <property type="entry name" value="ADC synthase"/>
    <property type="match status" value="1"/>
</dbReference>
<evidence type="ECO:0000256" key="13">
    <source>
        <dbReference type="ARBA" id="ARBA00025634"/>
    </source>
</evidence>